<keyword evidence="1" id="KW-0472">Membrane</keyword>
<dbReference type="Proteomes" id="UP001163846">
    <property type="component" value="Unassembled WGS sequence"/>
</dbReference>
<gene>
    <name evidence="2" type="ORF">F5878DRAFT_635426</name>
</gene>
<dbReference type="AlphaFoldDB" id="A0AA38UAX1"/>
<feature type="transmembrane region" description="Helical" evidence="1">
    <location>
        <begin position="50"/>
        <end position="71"/>
    </location>
</feature>
<accession>A0AA38UAX1</accession>
<keyword evidence="1" id="KW-0812">Transmembrane</keyword>
<organism evidence="2 3">
    <name type="scientific">Lentinula raphanica</name>
    <dbReference type="NCBI Taxonomy" id="153919"/>
    <lineage>
        <taxon>Eukaryota</taxon>
        <taxon>Fungi</taxon>
        <taxon>Dikarya</taxon>
        <taxon>Basidiomycota</taxon>
        <taxon>Agaricomycotina</taxon>
        <taxon>Agaricomycetes</taxon>
        <taxon>Agaricomycetidae</taxon>
        <taxon>Agaricales</taxon>
        <taxon>Marasmiineae</taxon>
        <taxon>Omphalotaceae</taxon>
        <taxon>Lentinula</taxon>
    </lineage>
</organism>
<evidence type="ECO:0000313" key="3">
    <source>
        <dbReference type="Proteomes" id="UP001163846"/>
    </source>
</evidence>
<keyword evidence="3" id="KW-1185">Reference proteome</keyword>
<reference evidence="2" key="1">
    <citation type="submission" date="2022-08" db="EMBL/GenBank/DDBJ databases">
        <authorList>
            <consortium name="DOE Joint Genome Institute"/>
            <person name="Min B."/>
            <person name="Riley R."/>
            <person name="Sierra-Patev S."/>
            <person name="Naranjo-Ortiz M."/>
            <person name="Looney B."/>
            <person name="Konkel Z."/>
            <person name="Slot J.C."/>
            <person name="Sakamoto Y."/>
            <person name="Steenwyk J.L."/>
            <person name="Rokas A."/>
            <person name="Carro J."/>
            <person name="Camarero S."/>
            <person name="Ferreira P."/>
            <person name="Molpeceres G."/>
            <person name="Ruiz-Duenas F.J."/>
            <person name="Serrano A."/>
            <person name="Henrissat B."/>
            <person name="Drula E."/>
            <person name="Hughes K.W."/>
            <person name="Mata J.L."/>
            <person name="Ishikawa N.K."/>
            <person name="Vargas-Isla R."/>
            <person name="Ushijima S."/>
            <person name="Smith C.A."/>
            <person name="Ahrendt S."/>
            <person name="Andreopoulos W."/>
            <person name="He G."/>
            <person name="Labutti K."/>
            <person name="Lipzen A."/>
            <person name="Ng V."/>
            <person name="Sandor L."/>
            <person name="Barry K."/>
            <person name="Martinez A.T."/>
            <person name="Xiao Y."/>
            <person name="Gibbons J.G."/>
            <person name="Terashima K."/>
            <person name="Hibbett D.S."/>
            <person name="Grigoriev I.V."/>
        </authorList>
    </citation>
    <scope>NUCLEOTIDE SEQUENCE</scope>
    <source>
        <strain evidence="2">TFB9207</strain>
    </source>
</reference>
<dbReference type="EMBL" id="MU807032">
    <property type="protein sequence ID" value="KAJ3832232.1"/>
    <property type="molecule type" value="Genomic_DNA"/>
</dbReference>
<comment type="caution">
    <text evidence="2">The sequence shown here is derived from an EMBL/GenBank/DDBJ whole genome shotgun (WGS) entry which is preliminary data.</text>
</comment>
<protein>
    <submittedName>
        <fullName evidence="2">Uncharacterized protein</fullName>
    </submittedName>
</protein>
<proteinExistence type="predicted"/>
<keyword evidence="1" id="KW-1133">Transmembrane helix</keyword>
<evidence type="ECO:0000313" key="2">
    <source>
        <dbReference type="EMBL" id="KAJ3832232.1"/>
    </source>
</evidence>
<name>A0AA38UAX1_9AGAR</name>
<feature type="transmembrane region" description="Helical" evidence="1">
    <location>
        <begin position="12"/>
        <end position="29"/>
    </location>
</feature>
<evidence type="ECO:0000256" key="1">
    <source>
        <dbReference type="SAM" id="Phobius"/>
    </source>
</evidence>
<sequence length="283" mass="31878">MILQVPGPYRLIYISIAVMLAVAYISFGRDRPLIERVHQTHYNGVWFSNLLGPKIFLIYLLTYLVCLFFFYPEAPVPEDLAERRFRPSRSVASPVTVDPLGSSTRQTIPIPNTNWAIDVRFPKMTTVPHVVFEDYHLDFGQALNRKLAKEGKPNDLEVVVLYDIYPAGTTGHQTVNNLYDATVTVVHTHGGVKSTYLFAVEIALLPFSVSSIPQEIRENNTGRTTWNIATPSFVDLYESVRTSLNPTELVVTTHGNTTPFLPQTITPFINKTEFNVPIIVPVE</sequence>